<comment type="caution">
    <text evidence="1">The sequence shown here is derived from an EMBL/GenBank/DDBJ whole genome shotgun (WGS) entry which is preliminary data.</text>
</comment>
<dbReference type="EMBL" id="JAMKPW020000002">
    <property type="protein sequence ID" value="KAK8219951.1"/>
    <property type="molecule type" value="Genomic_DNA"/>
</dbReference>
<reference evidence="1" key="1">
    <citation type="submission" date="2024-02" db="EMBL/GenBank/DDBJ databases">
        <title>Metagenome Assembled Genome of Zalaria obscura JY119.</title>
        <authorList>
            <person name="Vighnesh L."/>
            <person name="Jagadeeshwari U."/>
            <person name="Venkata Ramana C."/>
            <person name="Sasikala C."/>
        </authorList>
    </citation>
    <scope>NUCLEOTIDE SEQUENCE</scope>
    <source>
        <strain evidence="1">JY119</strain>
    </source>
</reference>
<evidence type="ECO:0000313" key="2">
    <source>
        <dbReference type="Proteomes" id="UP001320706"/>
    </source>
</evidence>
<gene>
    <name evidence="1" type="ORF">M8818_000366</name>
</gene>
<sequence>MSYHTSYSSGAYSSDTRYTQQRQYQPIAHGNRLPSPVSQPITSVPAASDPQQRRESQSNASAIAPSLQIPRSVNDSQGSLSDLAAQIICLFWFESNSTLEQAETTGVPARPLDIDAVPNTGFRKFVTTMLSTTQVAQNVILLALLFVYRLKKLNPSVKGKPGSEFRLLTVALMLGNKFLDDNTYTNKTWAEVSGISVAEVHIMEVEFLSNMKYGLYTSAAEWAQWQVKLGKFASFVDQAMKLQAATSTMTPNTIARLPLPPTLPSPPASNQASPPYAGNANLNSYPHPYAVSASSHGPTPRPSPLAPLPDLDMRNSRKRSLDDYGAEPAPKRLTVNQTSDPALYSSNFAVASNSQNQSAQQLARMTLPSLPIPQQSHAIQANHVSQAQPQLPPQLPPLNNYPTRSMNASYHPPNTWPQGPTLPAPVNQLSQPTSQIHSSQQSRHQSPYPGSANVSPTNGFANTASQLSPSYYLAQRNSPYKPIRGVSTLLVPPSTQAQQPQNVGNEQMHYQPLGRPIQDRQQGRLPYVLQNQWFDGQHQHPVTPTVQWSSYFNPQQQQQQQQQQLAPPHYG</sequence>
<keyword evidence="2" id="KW-1185">Reference proteome</keyword>
<evidence type="ECO:0000313" key="1">
    <source>
        <dbReference type="EMBL" id="KAK8219951.1"/>
    </source>
</evidence>
<proteinExistence type="predicted"/>
<protein>
    <submittedName>
        <fullName evidence="1">Uncharacterized protein</fullName>
    </submittedName>
</protein>
<name>A0ACC3SMN2_9PEZI</name>
<dbReference type="Proteomes" id="UP001320706">
    <property type="component" value="Unassembled WGS sequence"/>
</dbReference>
<organism evidence="1 2">
    <name type="scientific">Zalaria obscura</name>
    <dbReference type="NCBI Taxonomy" id="2024903"/>
    <lineage>
        <taxon>Eukaryota</taxon>
        <taxon>Fungi</taxon>
        <taxon>Dikarya</taxon>
        <taxon>Ascomycota</taxon>
        <taxon>Pezizomycotina</taxon>
        <taxon>Dothideomycetes</taxon>
        <taxon>Dothideomycetidae</taxon>
        <taxon>Dothideales</taxon>
        <taxon>Zalariaceae</taxon>
        <taxon>Zalaria</taxon>
    </lineage>
</organism>
<accession>A0ACC3SMN2</accession>